<protein>
    <recommendedName>
        <fullName evidence="15">Sodium/solute symporter</fullName>
    </recommendedName>
</protein>
<feature type="transmembrane region" description="Helical" evidence="12">
    <location>
        <begin position="177"/>
        <end position="204"/>
    </location>
</feature>
<evidence type="ECO:0008006" key="15">
    <source>
        <dbReference type="Google" id="ProtNLM"/>
    </source>
</evidence>
<organism evidence="13 14">
    <name type="scientific">Periplaneta americana</name>
    <name type="common">American cockroach</name>
    <name type="synonym">Blatta americana</name>
    <dbReference type="NCBI Taxonomy" id="6978"/>
    <lineage>
        <taxon>Eukaryota</taxon>
        <taxon>Metazoa</taxon>
        <taxon>Ecdysozoa</taxon>
        <taxon>Arthropoda</taxon>
        <taxon>Hexapoda</taxon>
        <taxon>Insecta</taxon>
        <taxon>Pterygota</taxon>
        <taxon>Neoptera</taxon>
        <taxon>Polyneoptera</taxon>
        <taxon>Dictyoptera</taxon>
        <taxon>Blattodea</taxon>
        <taxon>Blattoidea</taxon>
        <taxon>Blattidae</taxon>
        <taxon>Blattinae</taxon>
        <taxon>Periplaneta</taxon>
    </lineage>
</organism>
<gene>
    <name evidence="13" type="ORF">ANN_15528</name>
</gene>
<evidence type="ECO:0000256" key="12">
    <source>
        <dbReference type="SAM" id="Phobius"/>
    </source>
</evidence>
<dbReference type="Proteomes" id="UP001148838">
    <property type="component" value="Unassembled WGS sequence"/>
</dbReference>
<evidence type="ECO:0000256" key="7">
    <source>
        <dbReference type="ARBA" id="ARBA00023053"/>
    </source>
</evidence>
<evidence type="ECO:0000256" key="3">
    <source>
        <dbReference type="ARBA" id="ARBA00022448"/>
    </source>
</evidence>
<evidence type="ECO:0000256" key="8">
    <source>
        <dbReference type="ARBA" id="ARBA00023065"/>
    </source>
</evidence>
<dbReference type="InterPro" id="IPR001734">
    <property type="entry name" value="Na/solute_symporter"/>
</dbReference>
<sequence>MTASFNGWGNHRANPTILSFWLDDRPPLLRYMDGGIKAVVWTDFLQGMVMVVASFAVITLGLIHVGGFGIVWQRSLEGGRIKVFEMDPSPFERMTFWSILIGGTSGWLGSLSVNQASIQRFMSLPSYSKVQKSLAFLVLGTLFIKCITCFMGLVMYATYYDCDPLKTKVITRSDQLIAYYVVDIASAIPGLPGLFVAGIFSAALSTMSTTLNSLGATLFEDFVRPCLKVKISDKTSNNIIKLLIIIIGGVCVVMVFLVDKIGGVVQGAIAGSITSLFFMGWMMFGTQKSLADGTLKYPKLPTNTDGCGINITEPVLLPTDAPKEEAFVLFRITFLYYTVIGFFVMITVATIVSHFTEAPNMAEMNLKLFSPVIRKKILRRRRKCEMKVLEEKDALFTSAAD</sequence>
<name>A0ABQ8SGL3_PERAM</name>
<dbReference type="PANTHER" id="PTHR42985">
    <property type="entry name" value="SODIUM-COUPLED MONOCARBOXYLATE TRANSPORTER"/>
    <property type="match status" value="1"/>
</dbReference>
<comment type="subcellular location">
    <subcellularLocation>
        <location evidence="1">Cell membrane</location>
        <topology evidence="1">Multi-pass membrane protein</topology>
    </subcellularLocation>
</comment>
<evidence type="ECO:0000313" key="14">
    <source>
        <dbReference type="Proteomes" id="UP001148838"/>
    </source>
</evidence>
<keyword evidence="4" id="KW-1003">Cell membrane</keyword>
<reference evidence="13 14" key="1">
    <citation type="journal article" date="2022" name="Allergy">
        <title>Genome assembly and annotation of Periplaneta americana reveal a comprehensive cockroach allergen profile.</title>
        <authorList>
            <person name="Wang L."/>
            <person name="Xiong Q."/>
            <person name="Saelim N."/>
            <person name="Wang L."/>
            <person name="Nong W."/>
            <person name="Wan A.T."/>
            <person name="Shi M."/>
            <person name="Liu X."/>
            <person name="Cao Q."/>
            <person name="Hui J.H.L."/>
            <person name="Sookrung N."/>
            <person name="Leung T.F."/>
            <person name="Tungtrongchitr A."/>
            <person name="Tsui S.K.W."/>
        </authorList>
    </citation>
    <scope>NUCLEOTIDE SEQUENCE [LARGE SCALE GENOMIC DNA]</scope>
    <source>
        <strain evidence="13">PWHHKU_190912</strain>
    </source>
</reference>
<dbReference type="EMBL" id="JAJSOF020000027">
    <property type="protein sequence ID" value="KAJ4433269.1"/>
    <property type="molecule type" value="Genomic_DNA"/>
</dbReference>
<keyword evidence="8" id="KW-0406">Ion transport</keyword>
<evidence type="ECO:0000256" key="9">
    <source>
        <dbReference type="ARBA" id="ARBA00023136"/>
    </source>
</evidence>
<feature type="transmembrane region" description="Helical" evidence="12">
    <location>
        <begin position="264"/>
        <end position="284"/>
    </location>
</feature>
<keyword evidence="6 12" id="KW-1133">Transmembrane helix</keyword>
<dbReference type="InterPro" id="IPR038377">
    <property type="entry name" value="Na/Glc_symporter_sf"/>
</dbReference>
<feature type="transmembrane region" description="Helical" evidence="12">
    <location>
        <begin position="47"/>
        <end position="74"/>
    </location>
</feature>
<comment type="caution">
    <text evidence="13">The sequence shown here is derived from an EMBL/GenBank/DDBJ whole genome shotgun (WGS) entry which is preliminary data.</text>
</comment>
<keyword evidence="14" id="KW-1185">Reference proteome</keyword>
<keyword evidence="9 12" id="KW-0472">Membrane</keyword>
<proteinExistence type="inferred from homology"/>
<evidence type="ECO:0000256" key="2">
    <source>
        <dbReference type="ARBA" id="ARBA00006434"/>
    </source>
</evidence>
<evidence type="ECO:0000256" key="6">
    <source>
        <dbReference type="ARBA" id="ARBA00022989"/>
    </source>
</evidence>
<dbReference type="InterPro" id="IPR051163">
    <property type="entry name" value="Sodium:Solute_Symporter_SSF"/>
</dbReference>
<feature type="transmembrane region" description="Helical" evidence="12">
    <location>
        <begin position="239"/>
        <end position="258"/>
    </location>
</feature>
<evidence type="ECO:0000256" key="4">
    <source>
        <dbReference type="ARBA" id="ARBA00022475"/>
    </source>
</evidence>
<comment type="similarity">
    <text evidence="2 11">Belongs to the sodium:solute symporter (SSF) (TC 2.A.21) family.</text>
</comment>
<keyword evidence="5 12" id="KW-0812">Transmembrane</keyword>
<feature type="transmembrane region" description="Helical" evidence="12">
    <location>
        <begin position="134"/>
        <end position="157"/>
    </location>
</feature>
<accession>A0ABQ8SGL3</accession>
<evidence type="ECO:0000256" key="10">
    <source>
        <dbReference type="ARBA" id="ARBA00023201"/>
    </source>
</evidence>
<evidence type="ECO:0000313" key="13">
    <source>
        <dbReference type="EMBL" id="KAJ4433269.1"/>
    </source>
</evidence>
<feature type="transmembrane region" description="Helical" evidence="12">
    <location>
        <begin position="334"/>
        <end position="355"/>
    </location>
</feature>
<dbReference type="PROSITE" id="PS50283">
    <property type="entry name" value="NA_SOLUT_SYMP_3"/>
    <property type="match status" value="1"/>
</dbReference>
<evidence type="ECO:0000256" key="1">
    <source>
        <dbReference type="ARBA" id="ARBA00004651"/>
    </source>
</evidence>
<dbReference type="PANTHER" id="PTHR42985:SF21">
    <property type="entry name" value="SODIUM-DEPENDENT MULTIVITAMIN TRANSPORTER-LIKE PROTEIN"/>
    <property type="match status" value="1"/>
</dbReference>
<evidence type="ECO:0000256" key="5">
    <source>
        <dbReference type="ARBA" id="ARBA00022692"/>
    </source>
</evidence>
<keyword evidence="10" id="KW-0739">Sodium transport</keyword>
<keyword evidence="7" id="KW-0915">Sodium</keyword>
<feature type="transmembrane region" description="Helical" evidence="12">
    <location>
        <begin position="94"/>
        <end position="113"/>
    </location>
</feature>
<evidence type="ECO:0000256" key="11">
    <source>
        <dbReference type="RuleBase" id="RU362091"/>
    </source>
</evidence>
<dbReference type="Pfam" id="PF00474">
    <property type="entry name" value="SSF"/>
    <property type="match status" value="1"/>
</dbReference>
<keyword evidence="3" id="KW-0813">Transport</keyword>
<dbReference type="Gene3D" id="1.20.1730.10">
    <property type="entry name" value="Sodium/glucose cotransporter"/>
    <property type="match status" value="1"/>
</dbReference>